<organism evidence="1 2">
    <name type="scientific">Xenopus laevis</name>
    <name type="common">African clawed frog</name>
    <dbReference type="NCBI Taxonomy" id="8355"/>
    <lineage>
        <taxon>Eukaryota</taxon>
        <taxon>Metazoa</taxon>
        <taxon>Chordata</taxon>
        <taxon>Craniata</taxon>
        <taxon>Vertebrata</taxon>
        <taxon>Euteleostomi</taxon>
        <taxon>Amphibia</taxon>
        <taxon>Batrachia</taxon>
        <taxon>Anura</taxon>
        <taxon>Pipoidea</taxon>
        <taxon>Pipidae</taxon>
        <taxon>Xenopodinae</taxon>
        <taxon>Xenopus</taxon>
        <taxon>Xenopus</taxon>
    </lineage>
</organism>
<evidence type="ECO:0000313" key="1">
    <source>
        <dbReference type="EMBL" id="OCT66258.1"/>
    </source>
</evidence>
<accession>A0A974H641</accession>
<name>A0A974H641_XENLA</name>
<dbReference type="EMBL" id="CM004481">
    <property type="protein sequence ID" value="OCT66258.1"/>
    <property type="molecule type" value="Genomic_DNA"/>
</dbReference>
<sequence length="99" mass="11510">MQCMRNLCYGRGQKNLVYREPGSVLMGLKLWKHIQNILEHTQLLGLLPFPGKKKFWLSDDLLVCSVHKKNEELNYCIQIRILEKIMVFRARAHAAISGD</sequence>
<dbReference type="AlphaFoldDB" id="A0A974H641"/>
<reference evidence="2" key="1">
    <citation type="journal article" date="2016" name="Nature">
        <title>Genome evolution in the allotetraploid frog Xenopus laevis.</title>
        <authorList>
            <person name="Session A.M."/>
            <person name="Uno Y."/>
            <person name="Kwon T."/>
            <person name="Chapman J.A."/>
            <person name="Toyoda A."/>
            <person name="Takahashi S."/>
            <person name="Fukui A."/>
            <person name="Hikosaka A."/>
            <person name="Suzuki A."/>
            <person name="Kondo M."/>
            <person name="van Heeringen S.J."/>
            <person name="Quigley I."/>
            <person name="Heinz S."/>
            <person name="Ogino H."/>
            <person name="Ochi H."/>
            <person name="Hellsten U."/>
            <person name="Lyons J.B."/>
            <person name="Simakov O."/>
            <person name="Putnam N."/>
            <person name="Stites J."/>
            <person name="Kuroki Y."/>
            <person name="Tanaka T."/>
            <person name="Michiue T."/>
            <person name="Watanabe M."/>
            <person name="Bogdanovic O."/>
            <person name="Lister R."/>
            <person name="Georgiou G."/>
            <person name="Paranjpe S.S."/>
            <person name="van Kruijsbergen I."/>
            <person name="Shu S."/>
            <person name="Carlson J."/>
            <person name="Kinoshita T."/>
            <person name="Ohta Y."/>
            <person name="Mawaribuchi S."/>
            <person name="Jenkins J."/>
            <person name="Grimwood J."/>
            <person name="Schmutz J."/>
            <person name="Mitros T."/>
            <person name="Mozaffari S.V."/>
            <person name="Suzuki Y."/>
            <person name="Haramoto Y."/>
            <person name="Yamamoto T.S."/>
            <person name="Takagi C."/>
            <person name="Heald R."/>
            <person name="Miller K."/>
            <person name="Haudenschild C."/>
            <person name="Kitzman J."/>
            <person name="Nakayama T."/>
            <person name="Izutsu Y."/>
            <person name="Robert J."/>
            <person name="Fortriede J."/>
            <person name="Burns K."/>
            <person name="Lotay V."/>
            <person name="Karimi K."/>
            <person name="Yasuoka Y."/>
            <person name="Dichmann D.S."/>
            <person name="Flajnik M.F."/>
            <person name="Houston D.W."/>
            <person name="Shendure J."/>
            <person name="DuPasquier L."/>
            <person name="Vize P.D."/>
            <person name="Zorn A.M."/>
            <person name="Ito M."/>
            <person name="Marcotte E.M."/>
            <person name="Wallingford J.B."/>
            <person name="Ito Y."/>
            <person name="Asashima M."/>
            <person name="Ueno N."/>
            <person name="Matsuda Y."/>
            <person name="Veenstra G.J."/>
            <person name="Fujiyama A."/>
            <person name="Harland R.M."/>
            <person name="Taira M."/>
            <person name="Rokhsar D.S."/>
        </authorList>
    </citation>
    <scope>NUCLEOTIDE SEQUENCE [LARGE SCALE GENOMIC DNA]</scope>
    <source>
        <strain evidence="2">J</strain>
    </source>
</reference>
<protein>
    <submittedName>
        <fullName evidence="1">Uncharacterized protein</fullName>
    </submittedName>
</protein>
<evidence type="ECO:0000313" key="2">
    <source>
        <dbReference type="Proteomes" id="UP000694892"/>
    </source>
</evidence>
<dbReference type="Proteomes" id="UP000694892">
    <property type="component" value="Chromosome 8S"/>
</dbReference>
<gene>
    <name evidence="1" type="ORF">XELAEV_18042516mg</name>
</gene>
<proteinExistence type="predicted"/>